<proteinExistence type="predicted"/>
<keyword evidence="3" id="KW-1185">Reference proteome</keyword>
<feature type="transmembrane region" description="Helical" evidence="1">
    <location>
        <begin position="95"/>
        <end position="115"/>
    </location>
</feature>
<gene>
    <name evidence="2" type="ORF">TES1_1809</name>
</gene>
<accession>W0I543</accession>
<feature type="transmembrane region" description="Helical" evidence="1">
    <location>
        <begin position="121"/>
        <end position="140"/>
    </location>
</feature>
<keyword evidence="1" id="KW-0472">Membrane</keyword>
<evidence type="ECO:0000313" key="3">
    <source>
        <dbReference type="Proteomes" id="UP000019027"/>
    </source>
</evidence>
<keyword evidence="1" id="KW-1133">Transmembrane helix</keyword>
<dbReference type="EMBL" id="CP006965">
    <property type="protein sequence ID" value="AHF81184.1"/>
    <property type="molecule type" value="Genomic_DNA"/>
</dbReference>
<feature type="transmembrane region" description="Helical" evidence="1">
    <location>
        <begin position="34"/>
        <end position="52"/>
    </location>
</feature>
<keyword evidence="1" id="KW-0812">Transmembrane</keyword>
<organism evidence="2 3">
    <name type="scientific">Thermococcus paralvinellae</name>
    <dbReference type="NCBI Taxonomy" id="582419"/>
    <lineage>
        <taxon>Archaea</taxon>
        <taxon>Methanobacteriati</taxon>
        <taxon>Methanobacteriota</taxon>
        <taxon>Thermococci</taxon>
        <taxon>Thermococcales</taxon>
        <taxon>Thermococcaceae</taxon>
        <taxon>Thermococcus</taxon>
    </lineage>
</organism>
<dbReference type="AlphaFoldDB" id="W0I543"/>
<feature type="transmembrane region" description="Helical" evidence="1">
    <location>
        <begin position="170"/>
        <end position="187"/>
    </location>
</feature>
<dbReference type="KEGG" id="ths:TES1_1809"/>
<evidence type="ECO:0000313" key="2">
    <source>
        <dbReference type="EMBL" id="AHF81184.1"/>
    </source>
</evidence>
<dbReference type="HOGENOM" id="CLU_1232821_0_0_2"/>
<evidence type="ECO:0000256" key="1">
    <source>
        <dbReference type="SAM" id="Phobius"/>
    </source>
</evidence>
<name>W0I543_9EURY</name>
<protein>
    <submittedName>
        <fullName evidence="2">Uncharacterized protein</fullName>
    </submittedName>
</protein>
<dbReference type="STRING" id="582419.TES1_1809"/>
<feature type="transmembrane region" description="Helical" evidence="1">
    <location>
        <begin position="147"/>
        <end position="164"/>
    </location>
</feature>
<sequence length="224" mass="24991">MLRSGITKELQIALSVELVLFTVGVYYLSEVMIWLVFLALALTLFVFAGKKVELEPGRIILKWGYLRELKKVITAEDVVDVIGASRARHVILAKYMPWLLLVPLGMIIVGVWILLFTSYKFAAFGWLLFGVFQLAGHVFSKAEKNKALVFVLLVTAFIVVYAYSIRLRMALFQITLIGGIMAGVIWYEGAIGSNYLILVTKDGNYLLTYSDENDIKSLLAALGG</sequence>
<reference evidence="2 3" key="1">
    <citation type="journal article" date="2014" name="Int. J. Syst. Evol. Microbiol.">
        <title>Thermococcus paralvinellae sp. nov. and Thermococcus cleftensis sp. nov. of hyperthermophilic heterotrophs from deep-sea hydrothermal vents.</title>
        <authorList>
            <person name="Hensley S.A."/>
            <person name="Jung J.H."/>
            <person name="Park C.S."/>
            <person name="Holden J.F."/>
        </authorList>
    </citation>
    <scope>NUCLEOTIDE SEQUENCE [LARGE SCALE GENOMIC DNA]</scope>
    <source>
        <strain evidence="2 3">ES1</strain>
    </source>
</reference>
<dbReference type="Proteomes" id="UP000019027">
    <property type="component" value="Chromosome"/>
</dbReference>